<evidence type="ECO:0000313" key="2">
    <source>
        <dbReference type="Proteomes" id="UP000620147"/>
    </source>
</evidence>
<organism evidence="1 2">
    <name type="scientific">Butyricicoccus faecihominis</name>
    <dbReference type="NCBI Taxonomy" id="1712515"/>
    <lineage>
        <taxon>Bacteria</taxon>
        <taxon>Bacillati</taxon>
        <taxon>Bacillota</taxon>
        <taxon>Clostridia</taxon>
        <taxon>Eubacteriales</taxon>
        <taxon>Butyricicoccaceae</taxon>
        <taxon>Butyricicoccus</taxon>
    </lineage>
</organism>
<dbReference type="Proteomes" id="UP000620147">
    <property type="component" value="Unassembled WGS sequence"/>
</dbReference>
<sequence>MGYGVKNLWKGNRPQIRYPVIYGGDGIRPSGEPFVLECKGHWVTSRSRSACIFPPSMPTCCRPTFTLVCMPA</sequence>
<dbReference type="EMBL" id="BLYJ01000008">
    <property type="protein sequence ID" value="GFO87773.1"/>
    <property type="molecule type" value="Genomic_DNA"/>
</dbReference>
<keyword evidence="2" id="KW-1185">Reference proteome</keyword>
<gene>
    <name evidence="1" type="ORF">BUFA31_09370</name>
</gene>
<dbReference type="RefSeq" id="WP_188886252.1">
    <property type="nucleotide sequence ID" value="NZ_BLYJ01000008.1"/>
</dbReference>
<reference evidence="1 2" key="1">
    <citation type="submission" date="2020-06" db="EMBL/GenBank/DDBJ databases">
        <title>Characterization of fructooligosaccharide metabolism and fructooligosaccharide-degrading enzymes in human commensal butyrate producers.</title>
        <authorList>
            <person name="Tanno H."/>
            <person name="Fujii T."/>
            <person name="Hirano K."/>
            <person name="Maeno S."/>
            <person name="Tonozuka T."/>
            <person name="Sakamoto M."/>
            <person name="Ohkuma M."/>
            <person name="Tochio T."/>
            <person name="Endo A."/>
        </authorList>
    </citation>
    <scope>NUCLEOTIDE SEQUENCE [LARGE SCALE GENOMIC DNA]</scope>
    <source>
        <strain evidence="1 2">JCM 31056</strain>
    </source>
</reference>
<protein>
    <submittedName>
        <fullName evidence="1">Uncharacterized protein</fullName>
    </submittedName>
</protein>
<accession>A0ABQ1DYG5</accession>
<evidence type="ECO:0000313" key="1">
    <source>
        <dbReference type="EMBL" id="GFO87773.1"/>
    </source>
</evidence>
<comment type="caution">
    <text evidence="1">The sequence shown here is derived from an EMBL/GenBank/DDBJ whole genome shotgun (WGS) entry which is preliminary data.</text>
</comment>
<proteinExistence type="predicted"/>
<name>A0ABQ1DYG5_9FIRM</name>